<evidence type="ECO:0000313" key="1">
    <source>
        <dbReference type="EMBL" id="MEK9501342.1"/>
    </source>
</evidence>
<name>A0ABU9E9C1_9BACT</name>
<reference evidence="1 2" key="1">
    <citation type="submission" date="2024-02" db="EMBL/GenBank/DDBJ databases">
        <title>A novel Gemmatimonadota bacterium.</title>
        <authorList>
            <person name="Du Z.-J."/>
            <person name="Ye Y.-Q."/>
        </authorList>
    </citation>
    <scope>NUCLEOTIDE SEQUENCE [LARGE SCALE GENOMIC DNA]</scope>
    <source>
        <strain evidence="1 2">DH-20</strain>
    </source>
</reference>
<accession>A0ABU9E9C1</accession>
<dbReference type="EMBL" id="JBBHLI010000005">
    <property type="protein sequence ID" value="MEK9501342.1"/>
    <property type="molecule type" value="Genomic_DNA"/>
</dbReference>
<protein>
    <submittedName>
        <fullName evidence="1">DUF937 domain-containing protein</fullName>
    </submittedName>
</protein>
<proteinExistence type="predicted"/>
<comment type="caution">
    <text evidence="1">The sequence shown here is derived from an EMBL/GenBank/DDBJ whole genome shotgun (WGS) entry which is preliminary data.</text>
</comment>
<dbReference type="Proteomes" id="UP001484239">
    <property type="component" value="Unassembled WGS sequence"/>
</dbReference>
<dbReference type="RefSeq" id="WP_405286831.1">
    <property type="nucleotide sequence ID" value="NZ_JBBHLI010000005.1"/>
</dbReference>
<gene>
    <name evidence="1" type="ORF">WI372_10180</name>
</gene>
<dbReference type="Pfam" id="PF06078">
    <property type="entry name" value="DUF937"/>
    <property type="match status" value="1"/>
</dbReference>
<sequence length="199" mass="20371">MSDLQALLNQLGGSNLSDLTRALGGVDESQARSALAMGLPAILAALQRNAASPEGAQALDRALERDHDGSVLDNLGAVFSGARSADGEGILRHALGDRRGAVEQAVSRQSELDASQVSKLLAMVAPLVMGQLGRQRRSGGLDAGGLGDLLQRETQAVTRDAPALGGLAGLLDRDGDGSIADELGGIAKGILGGMMKRDR</sequence>
<keyword evidence="2" id="KW-1185">Reference proteome</keyword>
<organism evidence="1 2">
    <name type="scientific">Gaopeijia maritima</name>
    <dbReference type="NCBI Taxonomy" id="3119007"/>
    <lineage>
        <taxon>Bacteria</taxon>
        <taxon>Pseudomonadati</taxon>
        <taxon>Gemmatimonadota</taxon>
        <taxon>Longimicrobiia</taxon>
        <taxon>Gaopeijiales</taxon>
        <taxon>Gaopeijiaceae</taxon>
        <taxon>Gaopeijia</taxon>
    </lineage>
</organism>
<evidence type="ECO:0000313" key="2">
    <source>
        <dbReference type="Proteomes" id="UP001484239"/>
    </source>
</evidence>
<dbReference type="InterPro" id="IPR009282">
    <property type="entry name" value="DUF937"/>
</dbReference>